<feature type="domain" description="AbiEi antitoxin N-terminal" evidence="1">
    <location>
        <begin position="17"/>
        <end position="58"/>
    </location>
</feature>
<evidence type="ECO:0000313" key="2">
    <source>
        <dbReference type="EMBL" id="MBM6400964.1"/>
    </source>
</evidence>
<name>A0ABS2CM66_9MICO</name>
<dbReference type="Pfam" id="PF13338">
    <property type="entry name" value="AbiEi_4"/>
    <property type="match status" value="1"/>
</dbReference>
<sequence length="326" mass="35204">MLDERGQPAPGSALRVWAAAQCGLVTRSQARDAGLTRDAIDWRVTSGRWHPLHRGVYQTTPGRTGWDVRACAAFLAVQSPGTEVDAALVGRSAAHVRGLVRAAPPVIEIGVPHRRRVDAPPGTRIRRMTRFHDALDDTAYPWRTATAVTVVDCAGQGDEDAALALVGRAVQSGLVSSTSLATELARRRGHRHGGLLREVLGDVGDGTHSAAEIRYVRDVERAHGLPGGRRQVARDRGATHDTVYEAYATVVEVDGRLGHERWSERVRDGRRDRLAAGEGEFTTRVFWPDVALTPCRTAIEVGAVLAARGWPGRPGPCRRAGCAVRG</sequence>
<organism evidence="2 3">
    <name type="scientific">Phycicoccus sonneratiae</name>
    <dbReference type="NCBI Taxonomy" id="2807628"/>
    <lineage>
        <taxon>Bacteria</taxon>
        <taxon>Bacillati</taxon>
        <taxon>Actinomycetota</taxon>
        <taxon>Actinomycetes</taxon>
        <taxon>Micrococcales</taxon>
        <taxon>Intrasporangiaceae</taxon>
        <taxon>Phycicoccus</taxon>
    </lineage>
</organism>
<evidence type="ECO:0000313" key="3">
    <source>
        <dbReference type="Proteomes" id="UP001430172"/>
    </source>
</evidence>
<protein>
    <submittedName>
        <fullName evidence="2">Type IV toxin-antitoxin system AbiEi family antitoxin domain-containing protein</fullName>
    </submittedName>
</protein>
<comment type="caution">
    <text evidence="2">The sequence shown here is derived from an EMBL/GenBank/DDBJ whole genome shotgun (WGS) entry which is preliminary data.</text>
</comment>
<evidence type="ECO:0000259" key="1">
    <source>
        <dbReference type="Pfam" id="PF13338"/>
    </source>
</evidence>
<accession>A0ABS2CM66</accession>
<dbReference type="Proteomes" id="UP001430172">
    <property type="component" value="Unassembled WGS sequence"/>
</dbReference>
<dbReference type="EMBL" id="JAFDVD010000012">
    <property type="protein sequence ID" value="MBM6400964.1"/>
    <property type="molecule type" value="Genomic_DNA"/>
</dbReference>
<keyword evidence="3" id="KW-1185">Reference proteome</keyword>
<reference evidence="2" key="1">
    <citation type="submission" date="2021-02" db="EMBL/GenBank/DDBJ databases">
        <title>Phycicoccus sp. MQZ13P-5T, whole genome shotgun sequence.</title>
        <authorList>
            <person name="Tuo L."/>
        </authorList>
    </citation>
    <scope>NUCLEOTIDE SEQUENCE</scope>
    <source>
        <strain evidence="2">MQZ13P-5</strain>
    </source>
</reference>
<gene>
    <name evidence="2" type="ORF">JQN70_11245</name>
</gene>
<proteinExistence type="predicted"/>
<dbReference type="InterPro" id="IPR025159">
    <property type="entry name" value="AbiEi_N"/>
</dbReference>